<evidence type="ECO:0000256" key="2">
    <source>
        <dbReference type="ARBA" id="ARBA00023242"/>
    </source>
</evidence>
<evidence type="ECO:0000313" key="4">
    <source>
        <dbReference type="EMBL" id="WRT69907.1"/>
    </source>
</evidence>
<name>A0ABZ1D7A2_9TREE</name>
<dbReference type="InterPro" id="IPR050613">
    <property type="entry name" value="Sec_Metabolite_Reg"/>
</dbReference>
<dbReference type="PANTHER" id="PTHR31001">
    <property type="entry name" value="UNCHARACTERIZED TRANSCRIPTIONAL REGULATORY PROTEIN"/>
    <property type="match status" value="1"/>
</dbReference>
<keyword evidence="5" id="KW-1185">Reference proteome</keyword>
<reference evidence="4 5" key="1">
    <citation type="submission" date="2024-01" db="EMBL/GenBank/DDBJ databases">
        <title>Comparative genomics of Cryptococcus and Kwoniella reveals pathogenesis evolution and contrasting modes of karyotype evolution via chromosome fusion or intercentromeric recombination.</title>
        <authorList>
            <person name="Coelho M.A."/>
            <person name="David-Palma M."/>
            <person name="Shea T."/>
            <person name="Bowers K."/>
            <person name="McGinley-Smith S."/>
            <person name="Mohammad A.W."/>
            <person name="Gnirke A."/>
            <person name="Yurkov A.M."/>
            <person name="Nowrousian M."/>
            <person name="Sun S."/>
            <person name="Cuomo C.A."/>
            <person name="Heitman J."/>
        </authorList>
    </citation>
    <scope>NUCLEOTIDE SEQUENCE [LARGE SCALE GENOMIC DNA]</scope>
    <source>
        <strain evidence="4">CBS 11374</strain>
    </source>
</reference>
<dbReference type="GeneID" id="87959028"/>
<proteinExistence type="predicted"/>
<comment type="subcellular location">
    <subcellularLocation>
        <location evidence="1">Nucleus</location>
    </subcellularLocation>
</comment>
<evidence type="ECO:0000256" key="1">
    <source>
        <dbReference type="ARBA" id="ARBA00004123"/>
    </source>
</evidence>
<accession>A0ABZ1D7A2</accession>
<feature type="region of interest" description="Disordered" evidence="3">
    <location>
        <begin position="1"/>
        <end position="71"/>
    </location>
</feature>
<dbReference type="RefSeq" id="XP_062794646.1">
    <property type="nucleotide sequence ID" value="XM_062938595.1"/>
</dbReference>
<evidence type="ECO:0000313" key="5">
    <source>
        <dbReference type="Proteomes" id="UP001329825"/>
    </source>
</evidence>
<dbReference type="EMBL" id="CP141889">
    <property type="protein sequence ID" value="WRT69907.1"/>
    <property type="molecule type" value="Genomic_DNA"/>
</dbReference>
<sequence>MTVSEGNSEDAPDTMSQMTKKRKHSDDSKPTRRALSCTECKRRKTKSERSPVIRVDVNPTNPAPVPSTVQSEVDALREQVNRLEKLVTTISRNATIDASDSNRPAQPTPLYNLEHAATSLEHFVVGPGVRPGITDTPGSPLNQSKIQPQATSSPLSWIYGDSSFDQTLLTILPRVLPNSPLGQQLVEDFFGGPIHIAWHQYSILGLDDFEVIVDPVWFAVYLMVLAFAIKFPHPNRLLSVASLSTSQPELLSTLQRASVKALDSSNYMSDPQISHIQSGYIVSQSFSGDLSAAVPPAEVYGWNDIQAAGFMEIIKECDYQHTLLPKEHPFIEMTEATLPREALLSTQFEALAEAPL</sequence>
<evidence type="ECO:0000256" key="3">
    <source>
        <dbReference type="SAM" id="MobiDB-lite"/>
    </source>
</evidence>
<keyword evidence="2" id="KW-0539">Nucleus</keyword>
<dbReference type="PANTHER" id="PTHR31001:SF89">
    <property type="entry name" value="ZN(2)-C6 FUNGAL-TYPE DOMAIN-CONTAINING PROTEIN"/>
    <property type="match status" value="1"/>
</dbReference>
<gene>
    <name evidence="4" type="ORF">IL334_006898</name>
</gene>
<organism evidence="4 5">
    <name type="scientific">Kwoniella shivajii</name>
    <dbReference type="NCBI Taxonomy" id="564305"/>
    <lineage>
        <taxon>Eukaryota</taxon>
        <taxon>Fungi</taxon>
        <taxon>Dikarya</taxon>
        <taxon>Basidiomycota</taxon>
        <taxon>Agaricomycotina</taxon>
        <taxon>Tremellomycetes</taxon>
        <taxon>Tremellales</taxon>
        <taxon>Cryptococcaceae</taxon>
        <taxon>Kwoniella</taxon>
    </lineage>
</organism>
<dbReference type="Proteomes" id="UP001329825">
    <property type="component" value="Chromosome 9"/>
</dbReference>
<protein>
    <submittedName>
        <fullName evidence="4">Uncharacterized protein</fullName>
    </submittedName>
</protein>